<dbReference type="GeneID" id="113062495"/>
<proteinExistence type="predicted"/>
<evidence type="ECO:0000313" key="3">
    <source>
        <dbReference type="RefSeq" id="XP_026088179.1"/>
    </source>
</evidence>
<protein>
    <submittedName>
        <fullName evidence="2 3">Uncharacterized protein LOC113062495 isoform X2</fullName>
    </submittedName>
</protein>
<dbReference type="CDD" id="cd09487">
    <property type="entry name" value="SAM_superfamily"/>
    <property type="match status" value="1"/>
</dbReference>
<dbReference type="AlphaFoldDB" id="A0A6P6LUM1"/>
<organism evidence="1 2">
    <name type="scientific">Carassius auratus</name>
    <name type="common">Goldfish</name>
    <dbReference type="NCBI Taxonomy" id="7957"/>
    <lineage>
        <taxon>Eukaryota</taxon>
        <taxon>Metazoa</taxon>
        <taxon>Chordata</taxon>
        <taxon>Craniata</taxon>
        <taxon>Vertebrata</taxon>
        <taxon>Euteleostomi</taxon>
        <taxon>Actinopterygii</taxon>
        <taxon>Neopterygii</taxon>
        <taxon>Teleostei</taxon>
        <taxon>Ostariophysi</taxon>
        <taxon>Cypriniformes</taxon>
        <taxon>Cyprinidae</taxon>
        <taxon>Cyprininae</taxon>
        <taxon>Carassius</taxon>
    </lineage>
</organism>
<evidence type="ECO:0000313" key="1">
    <source>
        <dbReference type="Proteomes" id="UP000515129"/>
    </source>
</evidence>
<dbReference type="InterPro" id="IPR013761">
    <property type="entry name" value="SAM/pointed_sf"/>
</dbReference>
<dbReference type="SUPFAM" id="SSF47769">
    <property type="entry name" value="SAM/Pointed domain"/>
    <property type="match status" value="1"/>
</dbReference>
<accession>A0A6P6LUM1</accession>
<dbReference type="Proteomes" id="UP000515129">
    <property type="component" value="Chromosome 44"/>
</dbReference>
<dbReference type="Gene3D" id="1.10.150.50">
    <property type="entry name" value="Transcription Factor, Ets-1"/>
    <property type="match status" value="1"/>
</dbReference>
<dbReference type="PANTHER" id="PTHR31025">
    <property type="entry name" value="SI:CH211-196P9.1-RELATED"/>
    <property type="match status" value="1"/>
</dbReference>
<gene>
    <name evidence="2 3" type="primary">LOC113062495</name>
</gene>
<sequence length="479" mass="54808">MDNFVQEKLKEWNLEVLIPSFKDEQIDEETLLLLDEKSLEAMIPKIGLRLKFKKHLRELLEPQPEQIQSGSASKPPVDQQCEAEIQMSVEEVPTFNISEVLMSSVEGKDVLASLEKNTLSLNQRRCMVRILVSHLMNHFGENPSSEQKMCLAVSLVEQYPCLKDSQGKGYEAWFSPGRSHRPATGFLEERLRNVRKRTRRENCTSREKEDSQAISSTLVIPEPSISPDRAVQLAEWLKNNMWPANQVADYMKETAIHRAQWIRANGTKSIEEITCEFPRLLDTPGMISQDFSVLFPDHAERLFQTWKMSFKDKILCFASQEKKAQELLQNLDSLSPEVQSDVALRLLPVILPTPVYKKGMKMFKPSLEENIKSFIEFKHVGTNMVEYLKEAELTKPFPFVLGLGDDSQCHQAFVVVGKQALHQNTLLGAVDTCFKLFYVLDIHFPKQCAPVWEFLQTVVYKLPGTESPSVRLLRGYLSC</sequence>
<evidence type="ECO:0000313" key="2">
    <source>
        <dbReference type="RefSeq" id="XP_026088178.1"/>
    </source>
</evidence>
<dbReference type="PANTHER" id="PTHR31025:SF9">
    <property type="entry name" value="SI:DKEY-286J15.1"/>
    <property type="match status" value="1"/>
</dbReference>
<dbReference type="RefSeq" id="XP_026088178.1">
    <property type="nucleotide sequence ID" value="XM_026232393.1"/>
</dbReference>
<dbReference type="RefSeq" id="XP_026088179.1">
    <property type="nucleotide sequence ID" value="XM_026232394.1"/>
</dbReference>
<name>A0A6P6LUM1_CARAU</name>
<keyword evidence="1" id="KW-1185">Reference proteome</keyword>
<reference evidence="2 3" key="1">
    <citation type="submission" date="2025-04" db="UniProtKB">
        <authorList>
            <consortium name="RefSeq"/>
        </authorList>
    </citation>
    <scope>IDENTIFICATION</scope>
    <source>
        <strain evidence="2 3">Wakin</strain>
        <tissue evidence="2 3">Muscle</tissue>
    </source>
</reference>